<proteinExistence type="predicted"/>
<reference evidence="1" key="1">
    <citation type="submission" date="2020-10" db="EMBL/GenBank/DDBJ databases">
        <title>Diverse heliorhodopsins detected via functional metagenomics in peat lake Actinobacteria, Chloroflexi and Archaea.</title>
        <authorList>
            <person name="Chazan A."/>
            <person name="Rozenberg A."/>
            <person name="Tahan R."/>
            <person name="Mannen K."/>
            <person name="Nagata T."/>
            <person name="Yaish S."/>
            <person name="Larom S."/>
            <person name="Kandori H."/>
            <person name="Inoue K."/>
            <person name="Beja O."/>
            <person name="Pushkarev A."/>
        </authorList>
    </citation>
    <scope>NUCLEOTIDE SEQUENCE</scope>
</reference>
<gene>
    <name evidence="1" type="ORF">HULAa55C9_00014</name>
</gene>
<protein>
    <recommendedName>
        <fullName evidence="2">ABM domain-containing protein</fullName>
    </recommendedName>
</protein>
<sequence>MQNLMAVATFPYIAPENLKRFKSIAAEMLESINSLESILRYEVFFTSDETSCVVLEEYSSPAGVIEHVEKHAAFLQELAELGGRIQGQMFPLSDEGEAIEMIRDSWDSTLHHYFSGKRT</sequence>
<dbReference type="Gene3D" id="3.30.70.100">
    <property type="match status" value="1"/>
</dbReference>
<dbReference type="AlphaFoldDB" id="A0A871XYA3"/>
<accession>A0A871XYA3</accession>
<dbReference type="EMBL" id="MW122876">
    <property type="protein sequence ID" value="QOV08899.1"/>
    <property type="molecule type" value="Genomic_DNA"/>
</dbReference>
<evidence type="ECO:0000313" key="1">
    <source>
        <dbReference type="EMBL" id="QOV08899.1"/>
    </source>
</evidence>
<organism evidence="1">
    <name type="scientific">uncultured Actinomycetes bacterium</name>
    <dbReference type="NCBI Taxonomy" id="152507"/>
    <lineage>
        <taxon>Bacteria</taxon>
        <taxon>Bacillati</taxon>
        <taxon>Actinomycetota</taxon>
        <taxon>Actinomycetes</taxon>
        <taxon>environmental samples</taxon>
    </lineage>
</organism>
<name>A0A871XYA3_9ACTN</name>
<evidence type="ECO:0008006" key="2">
    <source>
        <dbReference type="Google" id="ProtNLM"/>
    </source>
</evidence>